<dbReference type="Proteomes" id="UP000325690">
    <property type="component" value="Unassembled WGS sequence"/>
</dbReference>
<dbReference type="InterPro" id="IPR028082">
    <property type="entry name" value="Peripla_BP_I"/>
</dbReference>
<dbReference type="Pfam" id="PF13458">
    <property type="entry name" value="Peripla_BP_6"/>
    <property type="match status" value="1"/>
</dbReference>
<dbReference type="CDD" id="cd06268">
    <property type="entry name" value="PBP1_ABC_transporter_LIVBP-like"/>
    <property type="match status" value="1"/>
</dbReference>
<comment type="similarity">
    <text evidence="1">Belongs to the leucine-binding protein family.</text>
</comment>
<dbReference type="InterPro" id="IPR051010">
    <property type="entry name" value="BCAA_transport"/>
</dbReference>
<dbReference type="RefSeq" id="WP_061481682.1">
    <property type="nucleotide sequence ID" value="NZ_ANBO01000001.1"/>
</dbReference>
<evidence type="ECO:0000256" key="1">
    <source>
        <dbReference type="ARBA" id="ARBA00010062"/>
    </source>
</evidence>
<accession>A0A5N5VGH8</accession>
<protein>
    <recommendedName>
        <fullName evidence="3">Leucine-binding protein domain-containing protein</fullName>
    </recommendedName>
</protein>
<dbReference type="AlphaFoldDB" id="A0A5N5VGH8"/>
<keyword evidence="2" id="KW-0732">Signal</keyword>
<gene>
    <name evidence="4" type="ORF">MPHL21000_00730</name>
</gene>
<dbReference type="PANTHER" id="PTHR30483">
    <property type="entry name" value="LEUCINE-SPECIFIC-BINDING PROTEIN"/>
    <property type="match status" value="1"/>
</dbReference>
<reference evidence="4 5" key="1">
    <citation type="submission" date="2012-10" db="EMBL/GenBank/DDBJ databases">
        <title>The draft sequence of the Mycobacterium pheli genome.</title>
        <authorList>
            <person name="Pettersson B.M.F."/>
            <person name="Das S."/>
            <person name="Dasgupta S."/>
            <person name="Bhattacharya A."/>
            <person name="Kirsebom L.A."/>
        </authorList>
    </citation>
    <scope>NUCLEOTIDE SEQUENCE [LARGE SCALE GENOMIC DNA]</scope>
    <source>
        <strain evidence="4 5">CCUG 21000</strain>
    </source>
</reference>
<name>A0A5N5VGH8_MYCPH</name>
<comment type="caution">
    <text evidence="4">The sequence shown here is derived from an EMBL/GenBank/DDBJ whole genome shotgun (WGS) entry which is preliminary data.</text>
</comment>
<dbReference type="GeneID" id="74305019"/>
<dbReference type="SUPFAM" id="SSF53822">
    <property type="entry name" value="Periplasmic binding protein-like I"/>
    <property type="match status" value="1"/>
</dbReference>
<dbReference type="EMBL" id="ANBP01000001">
    <property type="protein sequence ID" value="KAB7759589.1"/>
    <property type="molecule type" value="Genomic_DNA"/>
</dbReference>
<dbReference type="InterPro" id="IPR028081">
    <property type="entry name" value="Leu-bd"/>
</dbReference>
<proteinExistence type="inferred from homology"/>
<keyword evidence="5" id="KW-1185">Reference proteome</keyword>
<dbReference type="Gene3D" id="3.40.50.2300">
    <property type="match status" value="2"/>
</dbReference>
<evidence type="ECO:0000259" key="3">
    <source>
        <dbReference type="Pfam" id="PF13458"/>
    </source>
</evidence>
<feature type="domain" description="Leucine-binding protein" evidence="3">
    <location>
        <begin position="15"/>
        <end position="339"/>
    </location>
</feature>
<evidence type="ECO:0000313" key="5">
    <source>
        <dbReference type="Proteomes" id="UP000325690"/>
    </source>
</evidence>
<sequence>MASGQTRAYGSVAPLKVGLLNDYPTRADSEDNTLDALRLVVDEAVEAGVLDRPVEFVSRDVVGLPNGTYHAVERAFDELVDEGCLVIFGPYVSDNAVPLSAHVERTAKVPIIVLSGSEGALGEWCFALNNGSMPEEPRMLAAVLRGDGHRRIAIAWEASLIGKEYLGFAERAYADAGLQIVASVAIPQVEADKVEAVSALRDAKPDAVVHVGFGHGLWGFNAALALADWDPPRYTTTAFEMAHINDEWMAQLAGWVGLDSYDERNPVGQAFLDRFEARYGRRPAYFMPCLCHDVATVIVRGLAGARPLTGEGVKSAIEDIKFVPSASGAPGTCLRFGRYIRQGWMGVDYLVARRVLPDASAHVFHAAPSEHLSRISGAISGA</sequence>
<organism evidence="4 5">
    <name type="scientific">Mycolicibacterium phlei DSM 43239 = CCUG 21000</name>
    <dbReference type="NCBI Taxonomy" id="1226750"/>
    <lineage>
        <taxon>Bacteria</taxon>
        <taxon>Bacillati</taxon>
        <taxon>Actinomycetota</taxon>
        <taxon>Actinomycetes</taxon>
        <taxon>Mycobacteriales</taxon>
        <taxon>Mycobacteriaceae</taxon>
        <taxon>Mycolicibacterium</taxon>
    </lineage>
</organism>
<evidence type="ECO:0000256" key="2">
    <source>
        <dbReference type="ARBA" id="ARBA00022729"/>
    </source>
</evidence>
<dbReference type="PANTHER" id="PTHR30483:SF6">
    <property type="entry name" value="PERIPLASMIC BINDING PROTEIN OF ABC TRANSPORTER FOR NATURAL AMINO ACIDS"/>
    <property type="match status" value="1"/>
</dbReference>
<evidence type="ECO:0000313" key="4">
    <source>
        <dbReference type="EMBL" id="KAB7759589.1"/>
    </source>
</evidence>